<dbReference type="Pfam" id="PF01385">
    <property type="entry name" value="OrfB_IS605"/>
    <property type="match status" value="1"/>
</dbReference>
<dbReference type="InterPro" id="IPR001959">
    <property type="entry name" value="Transposase"/>
</dbReference>
<dbReference type="EMBL" id="VFMM01000001">
    <property type="protein sequence ID" value="TQJ17095.1"/>
    <property type="molecule type" value="Genomic_DNA"/>
</dbReference>
<keyword evidence="4" id="KW-0862">Zinc</keyword>
<evidence type="ECO:0000313" key="10">
    <source>
        <dbReference type="EMBL" id="TQJ17095.1"/>
    </source>
</evidence>
<keyword evidence="3" id="KW-0479">Metal-binding</keyword>
<dbReference type="GO" id="GO:0006310">
    <property type="term" value="P:DNA recombination"/>
    <property type="evidence" value="ECO:0007669"/>
    <property type="project" value="UniProtKB-KW"/>
</dbReference>
<keyword evidence="6" id="KW-0233">DNA recombination</keyword>
<feature type="domain" description="Cas12f1-like TNB" evidence="8">
    <location>
        <begin position="302"/>
        <end position="365"/>
    </location>
</feature>
<comment type="similarity">
    <text evidence="1">In the C-terminal section; belongs to the transposase 35 family.</text>
</comment>
<dbReference type="GO" id="GO:0032196">
    <property type="term" value="P:transposition"/>
    <property type="evidence" value="ECO:0007669"/>
    <property type="project" value="UniProtKB-KW"/>
</dbReference>
<feature type="domain" description="Transposase putative helix-turn-helix" evidence="9">
    <location>
        <begin position="3"/>
        <end position="36"/>
    </location>
</feature>
<evidence type="ECO:0000256" key="5">
    <source>
        <dbReference type="ARBA" id="ARBA00023125"/>
    </source>
</evidence>
<evidence type="ECO:0000259" key="7">
    <source>
        <dbReference type="Pfam" id="PF01385"/>
    </source>
</evidence>
<dbReference type="GO" id="GO:0046872">
    <property type="term" value="F:metal ion binding"/>
    <property type="evidence" value="ECO:0007669"/>
    <property type="project" value="UniProtKB-KW"/>
</dbReference>
<organism evidence="10 11">
    <name type="scientific">Kribbella jejuensis</name>
    <dbReference type="NCBI Taxonomy" id="236068"/>
    <lineage>
        <taxon>Bacteria</taxon>
        <taxon>Bacillati</taxon>
        <taxon>Actinomycetota</taxon>
        <taxon>Actinomycetes</taxon>
        <taxon>Propionibacteriales</taxon>
        <taxon>Kribbellaceae</taxon>
        <taxon>Kribbella</taxon>
    </lineage>
</organism>
<feature type="domain" description="Probable transposase IS891/IS1136/IS1341" evidence="7">
    <location>
        <begin position="165"/>
        <end position="275"/>
    </location>
</feature>
<accession>A0A542EP52</accession>
<evidence type="ECO:0000256" key="4">
    <source>
        <dbReference type="ARBA" id="ARBA00022833"/>
    </source>
</evidence>
<protein>
    <submittedName>
        <fullName evidence="10">Transposase</fullName>
    </submittedName>
</protein>
<dbReference type="Proteomes" id="UP000316298">
    <property type="component" value="Unassembled WGS sequence"/>
</dbReference>
<evidence type="ECO:0000256" key="1">
    <source>
        <dbReference type="ARBA" id="ARBA00008761"/>
    </source>
</evidence>
<evidence type="ECO:0000259" key="9">
    <source>
        <dbReference type="Pfam" id="PF12323"/>
    </source>
</evidence>
<dbReference type="InterPro" id="IPR021027">
    <property type="entry name" value="Transposase_put_HTH"/>
</dbReference>
<keyword evidence="5" id="KW-0238">DNA-binding</keyword>
<dbReference type="InterPro" id="IPR010095">
    <property type="entry name" value="Cas12f1-like_TNB"/>
</dbReference>
<reference evidence="10 11" key="1">
    <citation type="submission" date="2019-06" db="EMBL/GenBank/DDBJ databases">
        <title>Sequencing the genomes of 1000 actinobacteria strains.</title>
        <authorList>
            <person name="Klenk H.-P."/>
        </authorList>
    </citation>
    <scope>NUCLEOTIDE SEQUENCE [LARGE SCALE GENOMIC DNA]</scope>
    <source>
        <strain evidence="10 11">DSM 17305</strain>
    </source>
</reference>
<evidence type="ECO:0000256" key="2">
    <source>
        <dbReference type="ARBA" id="ARBA00022578"/>
    </source>
</evidence>
<evidence type="ECO:0000256" key="6">
    <source>
        <dbReference type="ARBA" id="ARBA00023172"/>
    </source>
</evidence>
<name>A0A542EP52_9ACTN</name>
<keyword evidence="2" id="KW-0815">Transposition</keyword>
<dbReference type="OrthoDB" id="6230307at2"/>
<proteinExistence type="inferred from homology"/>
<dbReference type="Pfam" id="PF12323">
    <property type="entry name" value="HTH_OrfB_IS605"/>
    <property type="match status" value="1"/>
</dbReference>
<evidence type="ECO:0000259" key="8">
    <source>
        <dbReference type="Pfam" id="PF07282"/>
    </source>
</evidence>
<gene>
    <name evidence="10" type="ORF">FB475_1207</name>
</gene>
<evidence type="ECO:0000256" key="3">
    <source>
        <dbReference type="ARBA" id="ARBA00022723"/>
    </source>
</evidence>
<dbReference type="AlphaFoldDB" id="A0A542EP52"/>
<dbReference type="Pfam" id="PF07282">
    <property type="entry name" value="Cas12f1-like_TNB"/>
    <property type="match status" value="1"/>
</dbReference>
<sequence>MSRYRLVPSQEQEAALAEHCRHARFVWNLALEQWSMWRPGRRVATPSYGVQSVQLTEARAVTPWLRAGSQIVQQQALRDFRQAVTNFYNGSHRRPTWRRAGRHEGFRVTGAQSRRIERLSRKWGRVLIPKAGWVKFRLSRTLPDAKSYRVTRDGTGRWHLAFAVVPEPVPAPGNGEVVGMDRGVVVSVALSTGELLTVPRLRRTERARMLRLQRRLARAKRGSNRRGRLRAAIAKLKSREVDRRKNWVEQTSTDVARRFDVIGVEDLRVTNMTRSARGTLDDPGRNVQQKAGLNRAILANAWGLLVARLEDKAPGRVAKVHPAHTSQTCSRCGTVDREARESQAAYRCRSCGHSAHADTNAACNIAARTIAAGRAVTARRDLGLSRSAKREPQLAASV</sequence>
<evidence type="ECO:0000313" key="11">
    <source>
        <dbReference type="Proteomes" id="UP000316298"/>
    </source>
</evidence>
<dbReference type="GO" id="GO:0003677">
    <property type="term" value="F:DNA binding"/>
    <property type="evidence" value="ECO:0007669"/>
    <property type="project" value="UniProtKB-KW"/>
</dbReference>
<comment type="caution">
    <text evidence="10">The sequence shown here is derived from an EMBL/GenBank/DDBJ whole genome shotgun (WGS) entry which is preliminary data.</text>
</comment>
<keyword evidence="11" id="KW-1185">Reference proteome</keyword>
<dbReference type="NCBIfam" id="NF040570">
    <property type="entry name" value="guided_TnpB"/>
    <property type="match status" value="1"/>
</dbReference>